<dbReference type="Proteomes" id="UP000199208">
    <property type="component" value="Unassembled WGS sequence"/>
</dbReference>
<dbReference type="AlphaFoldDB" id="A0A1G5RS49"/>
<accession>A0A1G5RS49</accession>
<dbReference type="Pfam" id="PF03625">
    <property type="entry name" value="DUF302"/>
    <property type="match status" value="1"/>
</dbReference>
<dbReference type="OrthoDB" id="9791067at2"/>
<dbReference type="InterPro" id="IPR016796">
    <property type="entry name" value="UCP021774"/>
</dbReference>
<dbReference type="PANTHER" id="PTHR38342">
    <property type="entry name" value="SLR5037 PROTEIN"/>
    <property type="match status" value="1"/>
</dbReference>
<reference evidence="2 3" key="1">
    <citation type="submission" date="2016-10" db="EMBL/GenBank/DDBJ databases">
        <authorList>
            <person name="de Groot N.N."/>
        </authorList>
    </citation>
    <scope>NUCLEOTIDE SEQUENCE [LARGE SCALE GENOMIC DNA]</scope>
    <source>
        <strain evidence="2 3">DSM 2784</strain>
    </source>
</reference>
<dbReference type="PIRSF" id="PIRSF021774">
    <property type="entry name" value="UCP021774"/>
    <property type="match status" value="1"/>
</dbReference>
<dbReference type="PANTHER" id="PTHR38342:SF1">
    <property type="entry name" value="SLR5037 PROTEIN"/>
    <property type="match status" value="1"/>
</dbReference>
<evidence type="ECO:0000259" key="1">
    <source>
        <dbReference type="Pfam" id="PF03625"/>
    </source>
</evidence>
<keyword evidence="3" id="KW-1185">Reference proteome</keyword>
<evidence type="ECO:0000313" key="2">
    <source>
        <dbReference type="EMBL" id="SCZ76251.1"/>
    </source>
</evidence>
<dbReference type="STRING" id="1120920.SAMN03080599_00144"/>
<dbReference type="EMBL" id="FMWL01000001">
    <property type="protein sequence ID" value="SCZ76251.1"/>
    <property type="molecule type" value="Genomic_DNA"/>
</dbReference>
<dbReference type="RefSeq" id="WP_092588970.1">
    <property type="nucleotide sequence ID" value="NZ_FMWL01000001.1"/>
</dbReference>
<sequence length="131" mass="14655">MQLNSVKYKVQTNKTPADAIDALKLELAKQSFGVLWELDFKEKLHEKGVETDIEFHLLEVCNPKKAKIALEEDIETGYFLPCRAVVYVKEGKTWIGMMKPTVLLAEAATPALMAVAHEVEAVLEDAIVKAR</sequence>
<organism evidence="2 3">
    <name type="scientific">Acidaminobacter hydrogenoformans DSM 2784</name>
    <dbReference type="NCBI Taxonomy" id="1120920"/>
    <lineage>
        <taxon>Bacteria</taxon>
        <taxon>Bacillati</taxon>
        <taxon>Bacillota</taxon>
        <taxon>Clostridia</taxon>
        <taxon>Peptostreptococcales</taxon>
        <taxon>Acidaminobacteraceae</taxon>
        <taxon>Acidaminobacter</taxon>
    </lineage>
</organism>
<dbReference type="InterPro" id="IPR005180">
    <property type="entry name" value="DUF302"/>
</dbReference>
<evidence type="ECO:0000313" key="3">
    <source>
        <dbReference type="Proteomes" id="UP000199208"/>
    </source>
</evidence>
<dbReference type="CDD" id="cd14797">
    <property type="entry name" value="DUF302"/>
    <property type="match status" value="1"/>
</dbReference>
<dbReference type="InterPro" id="IPR035923">
    <property type="entry name" value="TT1751-like_sf"/>
</dbReference>
<proteinExistence type="predicted"/>
<name>A0A1G5RS49_9FIRM</name>
<dbReference type="Gene3D" id="3.30.310.70">
    <property type="entry name" value="TT1751-like domain"/>
    <property type="match status" value="1"/>
</dbReference>
<dbReference type="SUPFAM" id="SSF103247">
    <property type="entry name" value="TT1751-like"/>
    <property type="match status" value="1"/>
</dbReference>
<feature type="domain" description="DUF302" evidence="1">
    <location>
        <begin position="38"/>
        <end position="100"/>
    </location>
</feature>
<gene>
    <name evidence="2" type="ORF">SAMN03080599_00144</name>
</gene>
<protein>
    <submittedName>
        <fullName evidence="2">Uncharacterized conserved protein, DUF302 family</fullName>
    </submittedName>
</protein>